<evidence type="ECO:0000313" key="1">
    <source>
        <dbReference type="EMBL" id="KAK1406806.1"/>
    </source>
</evidence>
<dbReference type="EMBL" id="JAUHHV010000011">
    <property type="protein sequence ID" value="KAK1406806.1"/>
    <property type="molecule type" value="Genomic_DNA"/>
</dbReference>
<protein>
    <submittedName>
        <fullName evidence="1">Uncharacterized protein</fullName>
    </submittedName>
</protein>
<keyword evidence="2" id="KW-1185">Reference proteome</keyword>
<dbReference type="AlphaFoldDB" id="A0AAD8JNF5"/>
<accession>A0AAD8JNF5</accession>
<proteinExistence type="predicted"/>
<name>A0AAD8JNF5_TARER</name>
<reference evidence="1" key="1">
    <citation type="journal article" date="2023" name="bioRxiv">
        <title>Improved chromosome-level genome assembly for marigold (Tagetes erecta).</title>
        <authorList>
            <person name="Jiang F."/>
            <person name="Yuan L."/>
            <person name="Wang S."/>
            <person name="Wang H."/>
            <person name="Xu D."/>
            <person name="Wang A."/>
            <person name="Fan W."/>
        </authorList>
    </citation>
    <scope>NUCLEOTIDE SEQUENCE</scope>
    <source>
        <strain evidence="1">WSJ</strain>
        <tissue evidence="1">Leaf</tissue>
    </source>
</reference>
<organism evidence="1 2">
    <name type="scientific">Tagetes erecta</name>
    <name type="common">African marigold</name>
    <dbReference type="NCBI Taxonomy" id="13708"/>
    <lineage>
        <taxon>Eukaryota</taxon>
        <taxon>Viridiplantae</taxon>
        <taxon>Streptophyta</taxon>
        <taxon>Embryophyta</taxon>
        <taxon>Tracheophyta</taxon>
        <taxon>Spermatophyta</taxon>
        <taxon>Magnoliopsida</taxon>
        <taxon>eudicotyledons</taxon>
        <taxon>Gunneridae</taxon>
        <taxon>Pentapetalae</taxon>
        <taxon>asterids</taxon>
        <taxon>campanulids</taxon>
        <taxon>Asterales</taxon>
        <taxon>Asteraceae</taxon>
        <taxon>Asteroideae</taxon>
        <taxon>Heliantheae alliance</taxon>
        <taxon>Tageteae</taxon>
        <taxon>Tagetes</taxon>
    </lineage>
</organism>
<gene>
    <name evidence="1" type="ORF">QVD17_38414</name>
</gene>
<sequence>MPILTRPPHHDIDNVATTALPTIVFGDVAVTDLPATDIVFCAGDSGVADVGAAESGAANGGRTDISVADPHRLVAFVVVVSGVVRAHDASAAVVLPSFAFVALHRRIYGAPVLESVACTFSALLFCFLQLCMAESLVSLIS</sequence>
<evidence type="ECO:0000313" key="2">
    <source>
        <dbReference type="Proteomes" id="UP001229421"/>
    </source>
</evidence>
<comment type="caution">
    <text evidence="1">The sequence shown here is derived from an EMBL/GenBank/DDBJ whole genome shotgun (WGS) entry which is preliminary data.</text>
</comment>
<dbReference type="Proteomes" id="UP001229421">
    <property type="component" value="Unassembled WGS sequence"/>
</dbReference>